<dbReference type="AlphaFoldDB" id="A0A834I083"/>
<gene>
    <name evidence="1" type="ORF">GWI33_015744</name>
</gene>
<protein>
    <submittedName>
        <fullName evidence="1">Uncharacterized protein</fullName>
    </submittedName>
</protein>
<name>A0A834I083_RHYFE</name>
<evidence type="ECO:0000313" key="1">
    <source>
        <dbReference type="EMBL" id="KAF7271389.1"/>
    </source>
</evidence>
<evidence type="ECO:0000313" key="2">
    <source>
        <dbReference type="Proteomes" id="UP000625711"/>
    </source>
</evidence>
<proteinExistence type="predicted"/>
<dbReference type="EMBL" id="JAACXV010013969">
    <property type="protein sequence ID" value="KAF7271389.1"/>
    <property type="molecule type" value="Genomic_DNA"/>
</dbReference>
<keyword evidence="2" id="KW-1185">Reference proteome</keyword>
<comment type="caution">
    <text evidence="1">The sequence shown here is derived from an EMBL/GenBank/DDBJ whole genome shotgun (WGS) entry which is preliminary data.</text>
</comment>
<reference evidence="1" key="1">
    <citation type="submission" date="2020-08" db="EMBL/GenBank/DDBJ databases">
        <title>Genome sequencing and assembly of the red palm weevil Rhynchophorus ferrugineus.</title>
        <authorList>
            <person name="Dias G.B."/>
            <person name="Bergman C.M."/>
            <person name="Manee M."/>
        </authorList>
    </citation>
    <scope>NUCLEOTIDE SEQUENCE</scope>
    <source>
        <strain evidence="1">AA-2017</strain>
        <tissue evidence="1">Whole larva</tissue>
    </source>
</reference>
<organism evidence="1 2">
    <name type="scientific">Rhynchophorus ferrugineus</name>
    <name type="common">Red palm weevil</name>
    <name type="synonym">Curculio ferrugineus</name>
    <dbReference type="NCBI Taxonomy" id="354439"/>
    <lineage>
        <taxon>Eukaryota</taxon>
        <taxon>Metazoa</taxon>
        <taxon>Ecdysozoa</taxon>
        <taxon>Arthropoda</taxon>
        <taxon>Hexapoda</taxon>
        <taxon>Insecta</taxon>
        <taxon>Pterygota</taxon>
        <taxon>Neoptera</taxon>
        <taxon>Endopterygota</taxon>
        <taxon>Coleoptera</taxon>
        <taxon>Polyphaga</taxon>
        <taxon>Cucujiformia</taxon>
        <taxon>Curculionidae</taxon>
        <taxon>Dryophthorinae</taxon>
        <taxon>Rhynchophorus</taxon>
    </lineage>
</organism>
<sequence length="156" mass="16989">MLISNSLRSRLKDETLILPWTSTTFPLSCKPLIGRAGPNPSYVHLISSVESLGGRGGCYVTSDALRPRRSIAFLLGRALCPPPAPAWSTGIGLRGASKNALFLKFSEPFVTAELHSVHFSTLRFSETSDPMMVFVFQKPANYRFGLTARSISSLGN</sequence>
<accession>A0A834I083</accession>
<dbReference type="Proteomes" id="UP000625711">
    <property type="component" value="Unassembled WGS sequence"/>
</dbReference>